<evidence type="ECO:0000256" key="1">
    <source>
        <dbReference type="SAM" id="MobiDB-lite"/>
    </source>
</evidence>
<proteinExistence type="predicted"/>
<dbReference type="EMBL" id="JBBNAF010000012">
    <property type="protein sequence ID" value="KAK9093006.1"/>
    <property type="molecule type" value="Genomic_DNA"/>
</dbReference>
<protein>
    <submittedName>
        <fullName evidence="2">Uncharacterized protein</fullName>
    </submittedName>
</protein>
<reference evidence="2 3" key="1">
    <citation type="submission" date="2024-01" db="EMBL/GenBank/DDBJ databases">
        <title>Genome assemblies of Stephania.</title>
        <authorList>
            <person name="Yang L."/>
        </authorList>
    </citation>
    <scope>NUCLEOTIDE SEQUENCE [LARGE SCALE GENOMIC DNA]</scope>
    <source>
        <strain evidence="2">YNDBR</strain>
        <tissue evidence="2">Leaf</tissue>
    </source>
</reference>
<feature type="compositionally biased region" description="Basic residues" evidence="1">
    <location>
        <begin position="162"/>
        <end position="174"/>
    </location>
</feature>
<organism evidence="2 3">
    <name type="scientific">Stephania yunnanensis</name>
    <dbReference type="NCBI Taxonomy" id="152371"/>
    <lineage>
        <taxon>Eukaryota</taxon>
        <taxon>Viridiplantae</taxon>
        <taxon>Streptophyta</taxon>
        <taxon>Embryophyta</taxon>
        <taxon>Tracheophyta</taxon>
        <taxon>Spermatophyta</taxon>
        <taxon>Magnoliopsida</taxon>
        <taxon>Ranunculales</taxon>
        <taxon>Menispermaceae</taxon>
        <taxon>Menispermoideae</taxon>
        <taxon>Cissampelideae</taxon>
        <taxon>Stephania</taxon>
    </lineage>
</organism>
<feature type="compositionally biased region" description="Basic residues" evidence="1">
    <location>
        <begin position="61"/>
        <end position="73"/>
    </location>
</feature>
<keyword evidence="3" id="KW-1185">Reference proteome</keyword>
<feature type="compositionally biased region" description="Gly residues" evidence="1">
    <location>
        <begin position="177"/>
        <end position="188"/>
    </location>
</feature>
<name>A0AAP0EGE3_9MAGN</name>
<sequence>MQTTNDTGNSVKEKPKATMHAKETARIRLSSGDKVSDERPRGGRGVAGVVRRNEGSSRAMARSRCRRPKRKAGGRAGAEHGKGGRAGRGRSGVGRRDRAPWPSSGSGGVRRAKRAHTGSRRQARSGRAGGASAHARRRPRSGGLGERGPELGRAPGALAHDRMRRRGTVRRWSRRVSGGGRRVSGGGGRLAMKMGLEVKWVWRGENGFGGR</sequence>
<evidence type="ECO:0000313" key="3">
    <source>
        <dbReference type="Proteomes" id="UP001420932"/>
    </source>
</evidence>
<accession>A0AAP0EGE3</accession>
<comment type="caution">
    <text evidence="2">The sequence shown here is derived from an EMBL/GenBank/DDBJ whole genome shotgun (WGS) entry which is preliminary data.</text>
</comment>
<feature type="region of interest" description="Disordered" evidence="1">
    <location>
        <begin position="1"/>
        <end position="188"/>
    </location>
</feature>
<feature type="compositionally biased region" description="Polar residues" evidence="1">
    <location>
        <begin position="1"/>
        <end position="10"/>
    </location>
</feature>
<feature type="compositionally biased region" description="Basic and acidic residues" evidence="1">
    <location>
        <begin position="11"/>
        <end position="26"/>
    </location>
</feature>
<dbReference type="AlphaFoldDB" id="A0AAP0EGE3"/>
<gene>
    <name evidence="2" type="ORF">Syun_027917</name>
</gene>
<feature type="compositionally biased region" description="Basic residues" evidence="1">
    <location>
        <begin position="110"/>
        <end position="124"/>
    </location>
</feature>
<dbReference type="Proteomes" id="UP001420932">
    <property type="component" value="Unassembled WGS sequence"/>
</dbReference>
<evidence type="ECO:0000313" key="2">
    <source>
        <dbReference type="EMBL" id="KAK9093006.1"/>
    </source>
</evidence>